<accession>A0A0B7BFF6</accession>
<evidence type="ECO:0000313" key="1">
    <source>
        <dbReference type="EMBL" id="CEK92034.1"/>
    </source>
</evidence>
<name>A0A0B7BFF6_9EUPU</name>
<dbReference type="EMBL" id="HACG01045169">
    <property type="protein sequence ID" value="CEK92034.1"/>
    <property type="molecule type" value="Transcribed_RNA"/>
</dbReference>
<dbReference type="AlphaFoldDB" id="A0A0B7BFF6"/>
<proteinExistence type="predicted"/>
<protein>
    <submittedName>
        <fullName evidence="1">Uncharacterized protein</fullName>
    </submittedName>
</protein>
<reference evidence="1" key="1">
    <citation type="submission" date="2014-12" db="EMBL/GenBank/DDBJ databases">
        <title>Insight into the proteome of Arion vulgaris.</title>
        <authorList>
            <person name="Aradska J."/>
            <person name="Bulat T."/>
            <person name="Smidak R."/>
            <person name="Sarate P."/>
            <person name="Gangsoo J."/>
            <person name="Sialana F."/>
            <person name="Bilban M."/>
            <person name="Lubec G."/>
        </authorList>
    </citation>
    <scope>NUCLEOTIDE SEQUENCE</scope>
    <source>
        <tissue evidence="1">Skin</tissue>
    </source>
</reference>
<organism evidence="1">
    <name type="scientific">Arion vulgaris</name>
    <dbReference type="NCBI Taxonomy" id="1028688"/>
    <lineage>
        <taxon>Eukaryota</taxon>
        <taxon>Metazoa</taxon>
        <taxon>Spiralia</taxon>
        <taxon>Lophotrochozoa</taxon>
        <taxon>Mollusca</taxon>
        <taxon>Gastropoda</taxon>
        <taxon>Heterobranchia</taxon>
        <taxon>Euthyneura</taxon>
        <taxon>Panpulmonata</taxon>
        <taxon>Eupulmonata</taxon>
        <taxon>Stylommatophora</taxon>
        <taxon>Helicina</taxon>
        <taxon>Arionoidea</taxon>
        <taxon>Arionidae</taxon>
        <taxon>Arion</taxon>
    </lineage>
</organism>
<sequence length="88" mass="10035">MAERRTKKQKTLNNPDFKCIQLLCNQQNKQTHGFRSNLLGHTHMLLVFQFHIVFCDLAGVSVVIMDSYTKKVIAQAGVTLNRLGHKPL</sequence>
<gene>
    <name evidence="1" type="primary">ORF186172</name>
</gene>